<evidence type="ECO:0000313" key="2">
    <source>
        <dbReference type="EMBL" id="RZF59099.1"/>
    </source>
</evidence>
<feature type="region of interest" description="Disordered" evidence="1">
    <location>
        <begin position="112"/>
        <end position="158"/>
    </location>
</feature>
<feature type="compositionally biased region" description="Polar residues" evidence="1">
    <location>
        <begin position="141"/>
        <end position="150"/>
    </location>
</feature>
<organism evidence="2 3">
    <name type="scientific">Sphingomonas populi</name>
    <dbReference type="NCBI Taxonomy" id="2484750"/>
    <lineage>
        <taxon>Bacteria</taxon>
        <taxon>Pseudomonadati</taxon>
        <taxon>Pseudomonadota</taxon>
        <taxon>Alphaproteobacteria</taxon>
        <taxon>Sphingomonadales</taxon>
        <taxon>Sphingomonadaceae</taxon>
        <taxon>Sphingomonas</taxon>
    </lineage>
</organism>
<evidence type="ECO:0000256" key="1">
    <source>
        <dbReference type="SAM" id="MobiDB-lite"/>
    </source>
</evidence>
<keyword evidence="3" id="KW-1185">Reference proteome</keyword>
<proteinExistence type="predicted"/>
<sequence>MGKPYSNDLRDRVVAAMATGRSCRDVGAAFAVAPSTAGNWYRRHQQMQSRAARSMGGDRRSKLTKHADWIAARLAQTSELTLGEVRDELAGRGISVSYASVWRMVRRLGLRHKKKGPSSPLSRTGWMSPSLATSGARRKAGSTSTASCSSMRPGPRPA</sequence>
<feature type="compositionally biased region" description="Polar residues" evidence="1">
    <location>
        <begin position="119"/>
        <end position="133"/>
    </location>
</feature>
<dbReference type="OrthoDB" id="565387at2"/>
<dbReference type="Proteomes" id="UP000292085">
    <property type="component" value="Unassembled WGS sequence"/>
</dbReference>
<accession>A0A4Q6XQZ3</accession>
<reference evidence="2 3" key="1">
    <citation type="submission" date="2019-02" db="EMBL/GenBank/DDBJ databases">
        <authorList>
            <person name="Li Y."/>
        </authorList>
    </citation>
    <scope>NUCLEOTIDE SEQUENCE [LARGE SCALE GENOMIC DNA]</scope>
    <source>
        <strain evidence="2 3">3-7</strain>
    </source>
</reference>
<protein>
    <submittedName>
        <fullName evidence="2">Transposase</fullName>
    </submittedName>
</protein>
<name>A0A4Q6XQZ3_9SPHN</name>
<dbReference type="EMBL" id="SGIS01000090">
    <property type="protein sequence ID" value="RZF59099.1"/>
    <property type="molecule type" value="Genomic_DNA"/>
</dbReference>
<comment type="caution">
    <text evidence="2">The sequence shown here is derived from an EMBL/GenBank/DDBJ whole genome shotgun (WGS) entry which is preliminary data.</text>
</comment>
<dbReference type="RefSeq" id="WP_130160490.1">
    <property type="nucleotide sequence ID" value="NZ_SGIS01000090.1"/>
</dbReference>
<evidence type="ECO:0000313" key="3">
    <source>
        <dbReference type="Proteomes" id="UP000292085"/>
    </source>
</evidence>
<dbReference type="InterPro" id="IPR009057">
    <property type="entry name" value="Homeodomain-like_sf"/>
</dbReference>
<gene>
    <name evidence="2" type="ORF">EWE75_23575</name>
</gene>
<dbReference type="SUPFAM" id="SSF46689">
    <property type="entry name" value="Homeodomain-like"/>
    <property type="match status" value="1"/>
</dbReference>
<dbReference type="AlphaFoldDB" id="A0A4Q6XQZ3"/>